<sequence length="119" mass="13350">MDYKEVIQGNILLLDDESKLTIKGLSSLMKVTVDAPISQPVFLSKSCLIRIVCREITGKESLSQYKRLSIKIAELEESLGQNLDVMSDEKEAVLRDESIINNEKNCNTFCRLILAANKS</sequence>
<organism evidence="1 2">
    <name type="scientific">Rhizophagus irregularis</name>
    <dbReference type="NCBI Taxonomy" id="588596"/>
    <lineage>
        <taxon>Eukaryota</taxon>
        <taxon>Fungi</taxon>
        <taxon>Fungi incertae sedis</taxon>
        <taxon>Mucoromycota</taxon>
        <taxon>Glomeromycotina</taxon>
        <taxon>Glomeromycetes</taxon>
        <taxon>Glomerales</taxon>
        <taxon>Glomeraceae</taxon>
        <taxon>Rhizophagus</taxon>
    </lineage>
</organism>
<protein>
    <submittedName>
        <fullName evidence="1">Uncharacterized protein</fullName>
    </submittedName>
</protein>
<dbReference type="VEuPathDB" id="FungiDB:RhiirFUN_025189"/>
<dbReference type="VEuPathDB" id="FungiDB:RhiirA1_425680"/>
<reference evidence="1 2" key="1">
    <citation type="submission" date="2015-10" db="EMBL/GenBank/DDBJ databases">
        <title>Genome analyses suggest a sexual origin of heterokaryosis in a supposedly ancient asexual fungus.</title>
        <authorList>
            <person name="Ropars J."/>
            <person name="Sedzielewska K."/>
            <person name="Noel J."/>
            <person name="Charron P."/>
            <person name="Farinelli L."/>
            <person name="Marton T."/>
            <person name="Kruger M."/>
            <person name="Pelin A."/>
            <person name="Brachmann A."/>
            <person name="Corradi N."/>
        </authorList>
    </citation>
    <scope>NUCLEOTIDE SEQUENCE [LARGE SCALE GENOMIC DNA]</scope>
    <source>
        <strain evidence="1 2">A4</strain>
    </source>
</reference>
<gene>
    <name evidence="1" type="ORF">RhiirA4_461279</name>
</gene>
<dbReference type="EMBL" id="LLXI01000453">
    <property type="protein sequence ID" value="PKY46422.1"/>
    <property type="molecule type" value="Genomic_DNA"/>
</dbReference>
<comment type="caution">
    <text evidence="1">The sequence shown here is derived from an EMBL/GenBank/DDBJ whole genome shotgun (WGS) entry which is preliminary data.</text>
</comment>
<evidence type="ECO:0000313" key="1">
    <source>
        <dbReference type="EMBL" id="PKY46422.1"/>
    </source>
</evidence>
<name>A0A2I1GIG4_9GLOM</name>
<dbReference type="VEuPathDB" id="FungiDB:FUN_022827"/>
<dbReference type="AlphaFoldDB" id="A0A2I1GIG4"/>
<dbReference type="Proteomes" id="UP000234323">
    <property type="component" value="Unassembled WGS sequence"/>
</dbReference>
<dbReference type="OrthoDB" id="2349656at2759"/>
<evidence type="ECO:0000313" key="2">
    <source>
        <dbReference type="Proteomes" id="UP000234323"/>
    </source>
</evidence>
<proteinExistence type="predicted"/>
<accession>A0A2I1GIG4</accession>
<keyword evidence="2" id="KW-1185">Reference proteome</keyword>